<gene>
    <name evidence="1" type="ORF">HED55_23875</name>
</gene>
<reference evidence="1 2" key="1">
    <citation type="submission" date="2020-03" db="EMBL/GenBank/DDBJ databases">
        <title>Whole genome sequencing of clinical and environmental type strains of Ochrobactrum.</title>
        <authorList>
            <person name="Dharne M."/>
        </authorList>
    </citation>
    <scope>NUCLEOTIDE SEQUENCE [LARGE SCALE GENOMIC DNA]</scope>
    <source>
        <strain evidence="1 2">CIP 109452</strain>
    </source>
</reference>
<sequence length="56" mass="6419">MMGFKSGYQCQRFVSIQGQVSGLYYIIRKHFDAAEYRDFSANANKLWREIALAPAA</sequence>
<dbReference type="Proteomes" id="UP000704467">
    <property type="component" value="Unassembled WGS sequence"/>
</dbReference>
<evidence type="ECO:0000313" key="1">
    <source>
        <dbReference type="EMBL" id="NKC05099.1"/>
    </source>
</evidence>
<name>A0ABX1DQ81_9HYPH</name>
<accession>A0ABX1DQ81</accession>
<evidence type="ECO:0008006" key="3">
    <source>
        <dbReference type="Google" id="ProtNLM"/>
    </source>
</evidence>
<comment type="caution">
    <text evidence="1">The sequence shown here is derived from an EMBL/GenBank/DDBJ whole genome shotgun (WGS) entry which is preliminary data.</text>
</comment>
<evidence type="ECO:0000313" key="2">
    <source>
        <dbReference type="Proteomes" id="UP000704467"/>
    </source>
</evidence>
<organism evidence="1 2">
    <name type="scientific">Brucella haematophila</name>
    <dbReference type="NCBI Taxonomy" id="419474"/>
    <lineage>
        <taxon>Bacteria</taxon>
        <taxon>Pseudomonadati</taxon>
        <taxon>Pseudomonadota</taxon>
        <taxon>Alphaproteobacteria</taxon>
        <taxon>Hyphomicrobiales</taxon>
        <taxon>Brucellaceae</taxon>
        <taxon>Brucella/Ochrobactrum group</taxon>
        <taxon>Brucella</taxon>
    </lineage>
</organism>
<protein>
    <recommendedName>
        <fullName evidence="3">Transposase</fullName>
    </recommendedName>
</protein>
<proteinExistence type="predicted"/>
<keyword evidence="2" id="KW-1185">Reference proteome</keyword>
<dbReference type="EMBL" id="JAAVLN010000003">
    <property type="protein sequence ID" value="NKC05099.1"/>
    <property type="molecule type" value="Genomic_DNA"/>
</dbReference>